<dbReference type="PANTHER" id="PTHR30055">
    <property type="entry name" value="HTH-TYPE TRANSCRIPTIONAL REGULATOR RUTR"/>
    <property type="match status" value="1"/>
</dbReference>
<keyword evidence="8" id="KW-1185">Reference proteome</keyword>
<comment type="caution">
    <text evidence="7">The sequence shown here is derived from an EMBL/GenBank/DDBJ whole genome shotgun (WGS) entry which is preliminary data.</text>
</comment>
<keyword evidence="1" id="KW-0805">Transcription regulation</keyword>
<dbReference type="AlphaFoldDB" id="A0A940M6F5"/>
<evidence type="ECO:0000259" key="6">
    <source>
        <dbReference type="PROSITE" id="PS50977"/>
    </source>
</evidence>
<evidence type="ECO:0000256" key="2">
    <source>
        <dbReference type="ARBA" id="ARBA00023125"/>
    </source>
</evidence>
<dbReference type="EMBL" id="JAGIQL010000014">
    <property type="protein sequence ID" value="MBP0457049.1"/>
    <property type="molecule type" value="Genomic_DNA"/>
</dbReference>
<dbReference type="Pfam" id="PF02909">
    <property type="entry name" value="TetR_C_1"/>
    <property type="match status" value="1"/>
</dbReference>
<dbReference type="GO" id="GO:0045892">
    <property type="term" value="P:negative regulation of DNA-templated transcription"/>
    <property type="evidence" value="ECO:0007669"/>
    <property type="project" value="InterPro"/>
</dbReference>
<organism evidence="7 8">
    <name type="scientific">Streptomyces montanisoli</name>
    <dbReference type="NCBI Taxonomy" id="2798581"/>
    <lineage>
        <taxon>Bacteria</taxon>
        <taxon>Bacillati</taxon>
        <taxon>Actinomycetota</taxon>
        <taxon>Actinomycetes</taxon>
        <taxon>Kitasatosporales</taxon>
        <taxon>Streptomycetaceae</taxon>
        <taxon>Streptomyces</taxon>
    </lineage>
</organism>
<feature type="domain" description="HTH tetR-type" evidence="6">
    <location>
        <begin position="44"/>
        <end position="104"/>
    </location>
</feature>
<reference evidence="7" key="1">
    <citation type="submission" date="2021-03" db="EMBL/GenBank/DDBJ databases">
        <title>Whole genome sequence of Streptomyces bomunensis MMS17-BM035.</title>
        <authorList>
            <person name="Lee J.H."/>
        </authorList>
    </citation>
    <scope>NUCLEOTIDE SEQUENCE</scope>
    <source>
        <strain evidence="7">MMS17-BM035</strain>
    </source>
</reference>
<dbReference type="PROSITE" id="PS50977">
    <property type="entry name" value="HTH_TETR_2"/>
    <property type="match status" value="1"/>
</dbReference>
<evidence type="ECO:0000256" key="5">
    <source>
        <dbReference type="SAM" id="MobiDB-lite"/>
    </source>
</evidence>
<evidence type="ECO:0000256" key="3">
    <source>
        <dbReference type="ARBA" id="ARBA00023163"/>
    </source>
</evidence>
<protein>
    <submittedName>
        <fullName evidence="7">TetR/AcrR family transcriptional regulator C-terminal domain-containing protein</fullName>
    </submittedName>
</protein>
<proteinExistence type="predicted"/>
<dbReference type="SUPFAM" id="SSF46689">
    <property type="entry name" value="Homeodomain-like"/>
    <property type="match status" value="1"/>
</dbReference>
<evidence type="ECO:0000256" key="4">
    <source>
        <dbReference type="PROSITE-ProRule" id="PRU00335"/>
    </source>
</evidence>
<dbReference type="Proteomes" id="UP000670475">
    <property type="component" value="Unassembled WGS sequence"/>
</dbReference>
<evidence type="ECO:0000313" key="7">
    <source>
        <dbReference type="EMBL" id="MBP0457049.1"/>
    </source>
</evidence>
<dbReference type="Gene3D" id="1.10.357.10">
    <property type="entry name" value="Tetracycline Repressor, domain 2"/>
    <property type="match status" value="1"/>
</dbReference>
<dbReference type="GO" id="GO:0000976">
    <property type="term" value="F:transcription cis-regulatory region binding"/>
    <property type="evidence" value="ECO:0007669"/>
    <property type="project" value="TreeGrafter"/>
</dbReference>
<dbReference type="RefSeq" id="WP_209338823.1">
    <property type="nucleotide sequence ID" value="NZ_JAGIQL010000014.1"/>
</dbReference>
<dbReference type="InterPro" id="IPR009057">
    <property type="entry name" value="Homeodomain-like_sf"/>
</dbReference>
<dbReference type="InterPro" id="IPR001647">
    <property type="entry name" value="HTH_TetR"/>
</dbReference>
<name>A0A940M6F5_9ACTN</name>
<keyword evidence="2 4" id="KW-0238">DNA-binding</keyword>
<feature type="DNA-binding region" description="H-T-H motif" evidence="4">
    <location>
        <begin position="67"/>
        <end position="86"/>
    </location>
</feature>
<dbReference type="InterPro" id="IPR050109">
    <property type="entry name" value="HTH-type_TetR-like_transc_reg"/>
</dbReference>
<keyword evidence="3" id="KW-0804">Transcription</keyword>
<dbReference type="Pfam" id="PF00440">
    <property type="entry name" value="TetR_N"/>
    <property type="match status" value="1"/>
</dbReference>
<accession>A0A940M6F5</accession>
<gene>
    <name evidence="7" type="ORF">JFN87_05980</name>
</gene>
<dbReference type="InterPro" id="IPR004111">
    <property type="entry name" value="Repressor_TetR_C"/>
</dbReference>
<evidence type="ECO:0000313" key="8">
    <source>
        <dbReference type="Proteomes" id="UP000670475"/>
    </source>
</evidence>
<dbReference type="Gene3D" id="1.10.10.60">
    <property type="entry name" value="Homeodomain-like"/>
    <property type="match status" value="1"/>
</dbReference>
<evidence type="ECO:0000256" key="1">
    <source>
        <dbReference type="ARBA" id="ARBA00023015"/>
    </source>
</evidence>
<feature type="compositionally biased region" description="Basic residues" evidence="5">
    <location>
        <begin position="1"/>
        <end position="12"/>
    </location>
</feature>
<dbReference type="PANTHER" id="PTHR30055:SF151">
    <property type="entry name" value="TRANSCRIPTIONAL REGULATORY PROTEIN"/>
    <property type="match status" value="1"/>
</dbReference>
<dbReference type="InterPro" id="IPR036271">
    <property type="entry name" value="Tet_transcr_reg_TetR-rel_C_sf"/>
</dbReference>
<dbReference type="GO" id="GO:0003700">
    <property type="term" value="F:DNA-binding transcription factor activity"/>
    <property type="evidence" value="ECO:0007669"/>
    <property type="project" value="TreeGrafter"/>
</dbReference>
<dbReference type="SUPFAM" id="SSF48498">
    <property type="entry name" value="Tetracyclin repressor-like, C-terminal domain"/>
    <property type="match status" value="1"/>
</dbReference>
<sequence length="278" mass="30522">MVAGAHRAKRPARTSVWLEGKPRVRGRRHERPEQPPAAAGDPTALDRDRITEVSVRLLDAEGPEKFSMRRLASELGVTAMSLYWYVDTKDDLLELSLDHVFGEATVPEPEPVPEPVGATDEDWPGQLRALAASYRSVFVDHPWASPLIGKYLNIGPCATLFSNAVRSVVRRMGLPPRVQRGAISAVFQFVYGFGTIEGHYVQRCADAGLSQDEYYRLAMGTIDEQPGLRAAFASTGEPIEPRGASTVQEMRERDFEIALDLLVAGIEALRVRGAAATP</sequence>
<feature type="region of interest" description="Disordered" evidence="5">
    <location>
        <begin position="1"/>
        <end position="46"/>
    </location>
</feature>